<dbReference type="PROSITE" id="PS50943">
    <property type="entry name" value="HTH_CROC1"/>
    <property type="match status" value="1"/>
</dbReference>
<sequence>MKITLEEKLAALPAERRKRIEAESERIRQAYLTLKELRKARTMTQARLAEELHVNQVSIAKLEKRSDLLLSTLRGYVEGLGGELDLVVRFPGHPDLHLNGIGETEPSG</sequence>
<dbReference type="AlphaFoldDB" id="A0A506TX57"/>
<protein>
    <submittedName>
        <fullName evidence="2">Helix-turn-helix transcriptional regulator</fullName>
    </submittedName>
</protein>
<evidence type="ECO:0000313" key="3">
    <source>
        <dbReference type="Proteomes" id="UP000320314"/>
    </source>
</evidence>
<evidence type="ECO:0000259" key="1">
    <source>
        <dbReference type="PROSITE" id="PS50943"/>
    </source>
</evidence>
<dbReference type="SMART" id="SM00530">
    <property type="entry name" value="HTH_XRE"/>
    <property type="match status" value="1"/>
</dbReference>
<dbReference type="InterPro" id="IPR010982">
    <property type="entry name" value="Lambda_DNA-bd_dom_sf"/>
</dbReference>
<keyword evidence="3" id="KW-1185">Reference proteome</keyword>
<name>A0A506TX57_9HYPH</name>
<dbReference type="OrthoDB" id="9797478at2"/>
<comment type="caution">
    <text evidence="2">The sequence shown here is derived from an EMBL/GenBank/DDBJ whole genome shotgun (WGS) entry which is preliminary data.</text>
</comment>
<feature type="domain" description="HTH cro/C1-type" evidence="1">
    <location>
        <begin position="34"/>
        <end position="87"/>
    </location>
</feature>
<gene>
    <name evidence="2" type="ORF">FJU11_14280</name>
</gene>
<dbReference type="RefSeq" id="WP_141167747.1">
    <property type="nucleotide sequence ID" value="NZ_VHLH01000028.1"/>
</dbReference>
<dbReference type="Gene3D" id="1.10.260.40">
    <property type="entry name" value="lambda repressor-like DNA-binding domains"/>
    <property type="match status" value="1"/>
</dbReference>
<proteinExistence type="predicted"/>
<dbReference type="SUPFAM" id="SSF47413">
    <property type="entry name" value="lambda repressor-like DNA-binding domains"/>
    <property type="match status" value="1"/>
</dbReference>
<organism evidence="2 3">
    <name type="scientific">Pararhizobium mangrovi</name>
    <dbReference type="NCBI Taxonomy" id="2590452"/>
    <lineage>
        <taxon>Bacteria</taxon>
        <taxon>Pseudomonadati</taxon>
        <taxon>Pseudomonadota</taxon>
        <taxon>Alphaproteobacteria</taxon>
        <taxon>Hyphomicrobiales</taxon>
        <taxon>Rhizobiaceae</taxon>
        <taxon>Rhizobium/Agrobacterium group</taxon>
        <taxon>Pararhizobium</taxon>
    </lineage>
</organism>
<accession>A0A506TX57</accession>
<dbReference type="GO" id="GO:0003677">
    <property type="term" value="F:DNA binding"/>
    <property type="evidence" value="ECO:0007669"/>
    <property type="project" value="InterPro"/>
</dbReference>
<evidence type="ECO:0000313" key="2">
    <source>
        <dbReference type="EMBL" id="TPW26622.1"/>
    </source>
</evidence>
<dbReference type="Pfam" id="PF01381">
    <property type="entry name" value="HTH_3"/>
    <property type="match status" value="1"/>
</dbReference>
<dbReference type="Proteomes" id="UP000320314">
    <property type="component" value="Unassembled WGS sequence"/>
</dbReference>
<dbReference type="EMBL" id="VHLH01000028">
    <property type="protein sequence ID" value="TPW26622.1"/>
    <property type="molecule type" value="Genomic_DNA"/>
</dbReference>
<reference evidence="2 3" key="1">
    <citation type="submission" date="2019-06" db="EMBL/GenBank/DDBJ databases">
        <authorList>
            <person name="Li M."/>
        </authorList>
    </citation>
    <scope>NUCLEOTIDE SEQUENCE [LARGE SCALE GENOMIC DNA]</scope>
    <source>
        <strain evidence="2 3">BGMRC6574</strain>
    </source>
</reference>
<dbReference type="CDD" id="cd00093">
    <property type="entry name" value="HTH_XRE"/>
    <property type="match status" value="1"/>
</dbReference>
<dbReference type="InterPro" id="IPR001387">
    <property type="entry name" value="Cro/C1-type_HTH"/>
</dbReference>